<dbReference type="Proteomes" id="UP000583929">
    <property type="component" value="Unassembled WGS sequence"/>
</dbReference>
<keyword evidence="2" id="KW-1185">Reference proteome</keyword>
<organism evidence="1 2">
    <name type="scientific">Cannabis sativa</name>
    <name type="common">Hemp</name>
    <name type="synonym">Marijuana</name>
    <dbReference type="NCBI Taxonomy" id="3483"/>
    <lineage>
        <taxon>Eukaryota</taxon>
        <taxon>Viridiplantae</taxon>
        <taxon>Streptophyta</taxon>
        <taxon>Embryophyta</taxon>
        <taxon>Tracheophyta</taxon>
        <taxon>Spermatophyta</taxon>
        <taxon>Magnoliopsida</taxon>
        <taxon>eudicotyledons</taxon>
        <taxon>Gunneridae</taxon>
        <taxon>Pentapetalae</taxon>
        <taxon>rosids</taxon>
        <taxon>fabids</taxon>
        <taxon>Rosales</taxon>
        <taxon>Cannabaceae</taxon>
        <taxon>Cannabis</taxon>
    </lineage>
</organism>
<gene>
    <name evidence="1" type="ORF">G4B88_018924</name>
</gene>
<reference evidence="1 2" key="1">
    <citation type="journal article" date="2020" name="bioRxiv">
        <title>Sequence and annotation of 42 cannabis genomes reveals extensive copy number variation in cannabinoid synthesis and pathogen resistance genes.</title>
        <authorList>
            <person name="Mckernan K.J."/>
            <person name="Helbert Y."/>
            <person name="Kane L.T."/>
            <person name="Ebling H."/>
            <person name="Zhang L."/>
            <person name="Liu B."/>
            <person name="Eaton Z."/>
            <person name="Mclaughlin S."/>
            <person name="Kingan S."/>
            <person name="Baybayan P."/>
            <person name="Concepcion G."/>
            <person name="Jordan M."/>
            <person name="Riva A."/>
            <person name="Barbazuk W."/>
            <person name="Harkins T."/>
        </authorList>
    </citation>
    <scope>NUCLEOTIDE SEQUENCE [LARGE SCALE GENOMIC DNA]</scope>
    <source>
        <strain evidence="2">cv. Jamaican Lion 4</strain>
        <tissue evidence="1">Leaf</tissue>
    </source>
</reference>
<proteinExistence type="predicted"/>
<accession>A0A7J6H0C5</accession>
<dbReference type="AntiFam" id="ANF00038">
    <property type="entry name" value="Overlaps SRP RNA, same strand"/>
</dbReference>
<dbReference type="AlphaFoldDB" id="A0A7J6H0C5"/>
<evidence type="ECO:0000313" key="2">
    <source>
        <dbReference type="Proteomes" id="UP000583929"/>
    </source>
</evidence>
<sequence length="143" mass="16064">MKQCKRVQSGHLLPDIAAASIHQNFAIPWRTNPNTANQISKLKASPLFLMDSLRLDWRHVGNGTLGWFRGLDSVLAVYWPARSKLRVGPSVWPTVLLEWRVMREAGFTEQRIPPALGSGRITGRCYLGPPWFTGPTLIGPFPF</sequence>
<evidence type="ECO:0000313" key="1">
    <source>
        <dbReference type="EMBL" id="KAF4388647.1"/>
    </source>
</evidence>
<dbReference type="EMBL" id="JAATIQ010000072">
    <property type="protein sequence ID" value="KAF4388647.1"/>
    <property type="molecule type" value="Genomic_DNA"/>
</dbReference>
<name>A0A7J6H0C5_CANSA</name>
<comment type="caution">
    <text evidence="1">The sequence shown here is derived from an EMBL/GenBank/DDBJ whole genome shotgun (WGS) entry which is preliminary data.</text>
</comment>
<protein>
    <submittedName>
        <fullName evidence="1">Uncharacterized protein</fullName>
    </submittedName>
</protein>